<dbReference type="WBParaSite" id="HPBE_0001375401-mRNA-1">
    <property type="protein sequence ID" value="HPBE_0001375401-mRNA-1"/>
    <property type="gene ID" value="HPBE_0001375401"/>
</dbReference>
<accession>A0A3P7Z6N9</accession>
<evidence type="ECO:0000256" key="1">
    <source>
        <dbReference type="SAM" id="Phobius"/>
    </source>
</evidence>
<gene>
    <name evidence="2" type="ORF">HPBE_LOCUS13755</name>
</gene>
<dbReference type="Proteomes" id="UP000050761">
    <property type="component" value="Unassembled WGS sequence"/>
</dbReference>
<dbReference type="AlphaFoldDB" id="A0A3P7Z6N9"/>
<proteinExistence type="predicted"/>
<keyword evidence="1" id="KW-0812">Transmembrane</keyword>
<organism evidence="2">
    <name type="scientific">Heligmosomoides polygyrus</name>
    <name type="common">Parasitic roundworm</name>
    <dbReference type="NCBI Taxonomy" id="6339"/>
    <lineage>
        <taxon>Eukaryota</taxon>
        <taxon>Metazoa</taxon>
        <taxon>Ecdysozoa</taxon>
        <taxon>Nematoda</taxon>
        <taxon>Chromadorea</taxon>
        <taxon>Rhabditida</taxon>
        <taxon>Rhabditina</taxon>
        <taxon>Rhabditomorpha</taxon>
        <taxon>Strongyloidea</taxon>
        <taxon>Heligmosomidae</taxon>
        <taxon>Heligmosomoides</taxon>
    </lineage>
</organism>
<reference evidence="4" key="2">
    <citation type="submission" date="2019-09" db="UniProtKB">
        <authorList>
            <consortium name="WormBaseParasite"/>
        </authorList>
    </citation>
    <scope>IDENTIFICATION</scope>
</reference>
<evidence type="ECO:0000313" key="2">
    <source>
        <dbReference type="EMBL" id="VDO97306.1"/>
    </source>
</evidence>
<dbReference type="OrthoDB" id="5876272at2759"/>
<evidence type="ECO:0000313" key="4">
    <source>
        <dbReference type="WBParaSite" id="HPBE_0001375401-mRNA-1"/>
    </source>
</evidence>
<keyword evidence="1" id="KW-1133">Transmembrane helix</keyword>
<dbReference type="EMBL" id="UZAH01028059">
    <property type="protein sequence ID" value="VDO97306.1"/>
    <property type="molecule type" value="Genomic_DNA"/>
</dbReference>
<name>A0A3P7Z6N9_HELPZ</name>
<protein>
    <submittedName>
        <fullName evidence="4">Transmembrane protein</fullName>
    </submittedName>
</protein>
<keyword evidence="1" id="KW-0472">Membrane</keyword>
<reference evidence="2 3" key="1">
    <citation type="submission" date="2018-11" db="EMBL/GenBank/DDBJ databases">
        <authorList>
            <consortium name="Pathogen Informatics"/>
        </authorList>
    </citation>
    <scope>NUCLEOTIDE SEQUENCE [LARGE SCALE GENOMIC DNA]</scope>
</reference>
<keyword evidence="3" id="KW-1185">Reference proteome</keyword>
<feature type="transmembrane region" description="Helical" evidence="1">
    <location>
        <begin position="34"/>
        <end position="60"/>
    </location>
</feature>
<evidence type="ECO:0000313" key="3">
    <source>
        <dbReference type="Proteomes" id="UP000050761"/>
    </source>
</evidence>
<sequence length="500" mass="56854">MQARLPFRFAVLRREIYLMLSGFSRAVTSDKIKWRCVCILSLMSYVGWLAIIISISTLFADHAVEKGRGPLPRLSAETAFLPKAITYLSHLFPLRDDTTMLTFGRDDSKRTKEAEEQGDGKPGYDAMLLDRPFWRDIRTHLGRREFEDVERMAAFHSANPTFRRVEYGNERCEDADQQSLRGQRVIQSYVDRGLPFEMRRNSKQSSCLVSVAPLVDIPWLVFKPFSATITAGFRTDCVPPQQMVDNEPRGLGFIQNVDYLVAEHESDLFFERPLSYGELETLSEKSSALPYENTKLNIKIDISWEKWSCCSACCCSLALCGLYSNEKKCHEVDSYRTRKGLLSVYLLDFKKSPILDEHLESWTGKKRPARSSHVGMFIEEEGCAGMEQMKNCSVLAACRGQIVEEVGIQKDSLPLIGSFNHEGNSAHKSSTPIFARAPRKIRDEPRVDWDASPPEEYLSRRETPAAAPLVSGLADRRKALLSHIVAHSLNTPHRFSQRWI</sequence>